<reference evidence="1" key="1">
    <citation type="submission" date="2023-03" db="EMBL/GenBank/DDBJ databases">
        <authorList>
            <person name="Julca I."/>
        </authorList>
    </citation>
    <scope>NUCLEOTIDE SEQUENCE</scope>
</reference>
<evidence type="ECO:0000313" key="1">
    <source>
        <dbReference type="EMBL" id="CAI9112186.1"/>
    </source>
</evidence>
<dbReference type="Proteomes" id="UP001161247">
    <property type="component" value="Chromosome 7"/>
</dbReference>
<sequence length="131" mass="14558">MKKSRTPPPCLNLKMHRLPFKNLHFKKRSPSSGMRDHRAFPQGGLGLKQRLLTKLRIAKVRRSSGTSVMAWKFNDETGLLAVVIAVDSRCTYKEMMLMDLKTCVGQHCEDLLGWLPIQVNLGAIVGAAAAA</sequence>
<organism evidence="1 2">
    <name type="scientific">Oldenlandia corymbosa var. corymbosa</name>
    <dbReference type="NCBI Taxonomy" id="529605"/>
    <lineage>
        <taxon>Eukaryota</taxon>
        <taxon>Viridiplantae</taxon>
        <taxon>Streptophyta</taxon>
        <taxon>Embryophyta</taxon>
        <taxon>Tracheophyta</taxon>
        <taxon>Spermatophyta</taxon>
        <taxon>Magnoliopsida</taxon>
        <taxon>eudicotyledons</taxon>
        <taxon>Gunneridae</taxon>
        <taxon>Pentapetalae</taxon>
        <taxon>asterids</taxon>
        <taxon>lamiids</taxon>
        <taxon>Gentianales</taxon>
        <taxon>Rubiaceae</taxon>
        <taxon>Rubioideae</taxon>
        <taxon>Spermacoceae</taxon>
        <taxon>Hedyotis-Oldenlandia complex</taxon>
        <taxon>Oldenlandia</taxon>
    </lineage>
</organism>
<evidence type="ECO:0000313" key="2">
    <source>
        <dbReference type="Proteomes" id="UP001161247"/>
    </source>
</evidence>
<accession>A0AAV1DYE2</accession>
<proteinExistence type="predicted"/>
<dbReference type="EMBL" id="OX459124">
    <property type="protein sequence ID" value="CAI9112186.1"/>
    <property type="molecule type" value="Genomic_DNA"/>
</dbReference>
<gene>
    <name evidence="1" type="ORF">OLC1_LOCUS19426</name>
</gene>
<dbReference type="AlphaFoldDB" id="A0AAV1DYE2"/>
<keyword evidence="2" id="KW-1185">Reference proteome</keyword>
<name>A0AAV1DYE2_OLDCO</name>
<protein>
    <submittedName>
        <fullName evidence="1">OLC1v1012592C1</fullName>
    </submittedName>
</protein>